<dbReference type="Gene3D" id="3.40.50.300">
    <property type="entry name" value="P-loop containing nucleotide triphosphate hydrolases"/>
    <property type="match status" value="1"/>
</dbReference>
<reference evidence="1 2" key="1">
    <citation type="submission" date="2016-10" db="EMBL/GenBank/DDBJ databases">
        <authorList>
            <person name="de Groot N.N."/>
        </authorList>
    </citation>
    <scope>NUCLEOTIDE SEQUENCE [LARGE SCALE GENOMIC DNA]</scope>
    <source>
        <strain evidence="1 2">CGMCC 1.7659</strain>
    </source>
</reference>
<evidence type="ECO:0008006" key="3">
    <source>
        <dbReference type="Google" id="ProtNLM"/>
    </source>
</evidence>
<name>A0A1I4W780_9GAMM</name>
<evidence type="ECO:0000313" key="1">
    <source>
        <dbReference type="EMBL" id="SFN09066.1"/>
    </source>
</evidence>
<dbReference type="SUPFAM" id="SSF52540">
    <property type="entry name" value="P-loop containing nucleoside triphosphate hydrolases"/>
    <property type="match status" value="1"/>
</dbReference>
<dbReference type="AlphaFoldDB" id="A0A1I4W780"/>
<gene>
    <name evidence="1" type="ORF">SAMN05216289_10432</name>
</gene>
<protein>
    <recommendedName>
        <fullName evidence="3">Sulfotransferase family protein</fullName>
    </recommendedName>
</protein>
<proteinExistence type="predicted"/>
<organism evidence="1 2">
    <name type="scientific">Dokdonella immobilis</name>
    <dbReference type="NCBI Taxonomy" id="578942"/>
    <lineage>
        <taxon>Bacteria</taxon>
        <taxon>Pseudomonadati</taxon>
        <taxon>Pseudomonadota</taxon>
        <taxon>Gammaproteobacteria</taxon>
        <taxon>Lysobacterales</taxon>
        <taxon>Rhodanobacteraceae</taxon>
        <taxon>Dokdonella</taxon>
    </lineage>
</organism>
<accession>A0A1I4W780</accession>
<sequence length="344" mass="37766">MAIDAGSFLQQMDLLQRRALFVRISQSDLRAASFLDERLGLQGREGLWVPLQGLSELASAIGQPTATAGCIFHIGHCGSTLLSRLLDQDPGVLGLREPMVLRELAAAERELDTPVARLARERWRSLFADSLALLGRPFSAGQQIVIKATSSCNNLVEPLLTLDDQVRIVLMYLPLESYLATLMKAPGGGLDILSGAPARLQYLHHALADDSIRLHHLDAAETVAMSWVAELLRFRQIETATVAGRRILLLDFEELLENPAAHLDAVRTHLGLDSTPIDNAALMQSPVMRAYAKSPGHAYSPADRAHDINLSRRKFGREIAGGMRWAESLLATHSRCESLRALLH</sequence>
<dbReference type="STRING" id="578942.SAMN05216289_10432"/>
<dbReference type="InterPro" id="IPR027417">
    <property type="entry name" value="P-loop_NTPase"/>
</dbReference>
<dbReference type="EMBL" id="FOVF01000004">
    <property type="protein sequence ID" value="SFN09066.1"/>
    <property type="molecule type" value="Genomic_DNA"/>
</dbReference>
<keyword evidence="2" id="KW-1185">Reference proteome</keyword>
<dbReference type="Proteomes" id="UP000198575">
    <property type="component" value="Unassembled WGS sequence"/>
</dbReference>
<evidence type="ECO:0000313" key="2">
    <source>
        <dbReference type="Proteomes" id="UP000198575"/>
    </source>
</evidence>